<accession>A0ABX0FHR6</accession>
<dbReference type="SUPFAM" id="SSF46955">
    <property type="entry name" value="Putative DNA-binding domain"/>
    <property type="match status" value="1"/>
</dbReference>
<name>A0ABX0FHR6_9BURK</name>
<dbReference type="PANTHER" id="PTHR36154:SF1">
    <property type="entry name" value="DNA-BINDING TRANSCRIPTIONAL ACTIVATOR ALPA"/>
    <property type="match status" value="1"/>
</dbReference>
<evidence type="ECO:0000313" key="1">
    <source>
        <dbReference type="EMBL" id="NGZ84037.1"/>
    </source>
</evidence>
<comment type="caution">
    <text evidence="1">The sequence shown here is derived from an EMBL/GenBank/DDBJ whole genome shotgun (WGS) entry which is preliminary data.</text>
</comment>
<proteinExistence type="predicted"/>
<evidence type="ECO:0000313" key="2">
    <source>
        <dbReference type="Proteomes" id="UP000666369"/>
    </source>
</evidence>
<dbReference type="EMBL" id="JAADJT010000003">
    <property type="protein sequence ID" value="NGZ84037.1"/>
    <property type="molecule type" value="Genomic_DNA"/>
</dbReference>
<gene>
    <name evidence="1" type="ORF">GW587_07180</name>
</gene>
<reference evidence="1 2" key="1">
    <citation type="submission" date="2020-01" db="EMBL/GenBank/DDBJ databases">
        <authorList>
            <person name="Lee S.D."/>
        </authorList>
    </citation>
    <scope>NUCLEOTIDE SEQUENCE [LARGE SCALE GENOMIC DNA]</scope>
    <source>
        <strain evidence="1 2">SAP-35</strain>
    </source>
</reference>
<reference evidence="2" key="2">
    <citation type="submission" date="2023-07" db="EMBL/GenBank/DDBJ databases">
        <title>Duganella aceri sp. nov., isolated from tree sap.</title>
        <authorList>
            <person name="Kim I.S."/>
        </authorList>
    </citation>
    <scope>NUCLEOTIDE SEQUENCE [LARGE SCALE GENOMIC DNA]</scope>
    <source>
        <strain evidence="2">SAP-35</strain>
    </source>
</reference>
<dbReference type="InterPro" id="IPR010260">
    <property type="entry name" value="AlpA"/>
</dbReference>
<dbReference type="Pfam" id="PF05930">
    <property type="entry name" value="Phage_AlpA"/>
    <property type="match status" value="1"/>
</dbReference>
<protein>
    <submittedName>
        <fullName evidence="1">AlpA family phage regulatory protein</fullName>
    </submittedName>
</protein>
<dbReference type="InterPro" id="IPR009061">
    <property type="entry name" value="DNA-bd_dom_put_sf"/>
</dbReference>
<dbReference type="Gene3D" id="1.10.238.160">
    <property type="match status" value="1"/>
</dbReference>
<sequence length="57" mass="6448">MIRLPEVMSICGLARSTVYLYIQRGEFPAPVKITRQASAWSLEEVQAWVAGRLQARV</sequence>
<dbReference type="Proteomes" id="UP000666369">
    <property type="component" value="Unassembled WGS sequence"/>
</dbReference>
<dbReference type="InterPro" id="IPR052931">
    <property type="entry name" value="Prophage_regulatory_activator"/>
</dbReference>
<dbReference type="PANTHER" id="PTHR36154">
    <property type="entry name" value="DNA-BINDING TRANSCRIPTIONAL ACTIVATOR ALPA"/>
    <property type="match status" value="1"/>
</dbReference>
<keyword evidence="2" id="KW-1185">Reference proteome</keyword>
<organism evidence="1 2">
    <name type="scientific">Duganella aceris</name>
    <dbReference type="NCBI Taxonomy" id="2703883"/>
    <lineage>
        <taxon>Bacteria</taxon>
        <taxon>Pseudomonadati</taxon>
        <taxon>Pseudomonadota</taxon>
        <taxon>Betaproteobacteria</taxon>
        <taxon>Burkholderiales</taxon>
        <taxon>Oxalobacteraceae</taxon>
        <taxon>Telluria group</taxon>
        <taxon>Duganella</taxon>
    </lineage>
</organism>